<evidence type="ECO:0000256" key="1">
    <source>
        <dbReference type="SAM" id="MobiDB-lite"/>
    </source>
</evidence>
<protein>
    <submittedName>
        <fullName evidence="2">Uncharacterized protein</fullName>
    </submittedName>
</protein>
<feature type="region of interest" description="Disordered" evidence="1">
    <location>
        <begin position="1"/>
        <end position="38"/>
    </location>
</feature>
<evidence type="ECO:0000313" key="3">
    <source>
        <dbReference type="Proteomes" id="UP000516380"/>
    </source>
</evidence>
<evidence type="ECO:0000313" key="2">
    <source>
        <dbReference type="EMBL" id="BCI89239.1"/>
    </source>
</evidence>
<dbReference type="AlphaFoldDB" id="A0A7G1IHN7"/>
<dbReference type="Proteomes" id="UP000516380">
    <property type="component" value="Chromosome"/>
</dbReference>
<sequence>MAAPADKAAAAPERPRAAQPARPRAAQPARLRAAAPGHPRAAVFPRGLGLFLSGLRRHRVEHRADVEPGGLAEVAGLVAVVSGHRDDQVVAVHDDLGARHAKTIDPGADDLLSLVQGLPTRRRAVGCTRGQRDTGAAL</sequence>
<name>A0A7G1IHN7_MYCKA</name>
<organism evidence="2 3">
    <name type="scientific">Mycobacterium kansasii</name>
    <dbReference type="NCBI Taxonomy" id="1768"/>
    <lineage>
        <taxon>Bacteria</taxon>
        <taxon>Bacillati</taxon>
        <taxon>Actinomycetota</taxon>
        <taxon>Actinomycetes</taxon>
        <taxon>Mycobacteriales</taxon>
        <taxon>Mycobacteriaceae</taxon>
        <taxon>Mycobacterium</taxon>
    </lineage>
</organism>
<reference evidence="2 3" key="1">
    <citation type="submission" date="2020-07" db="EMBL/GenBank/DDBJ databases">
        <title>Mycobacterium kansasii (former subtype) with zoonotic potential isolated from diseased indoor pet cat, Japan.</title>
        <authorList>
            <person name="Fukano H."/>
            <person name="Terazono T."/>
            <person name="Hoshino Y."/>
        </authorList>
    </citation>
    <scope>NUCLEOTIDE SEQUENCE [LARGE SCALE GENOMIC DNA]</scope>
    <source>
        <strain evidence="2 3">Kuro-I</strain>
    </source>
</reference>
<gene>
    <name evidence="2" type="ORF">NIIDMKKI_44450</name>
</gene>
<feature type="compositionally biased region" description="Low complexity" evidence="1">
    <location>
        <begin position="1"/>
        <end position="36"/>
    </location>
</feature>
<dbReference type="EMBL" id="AP023343">
    <property type="protein sequence ID" value="BCI89239.1"/>
    <property type="molecule type" value="Genomic_DNA"/>
</dbReference>
<keyword evidence="3" id="KW-1185">Reference proteome</keyword>
<proteinExistence type="predicted"/>
<accession>A0A7G1IHN7</accession>